<evidence type="ECO:0000313" key="14">
    <source>
        <dbReference type="Proteomes" id="UP000653127"/>
    </source>
</evidence>
<evidence type="ECO:0000256" key="7">
    <source>
        <dbReference type="ARBA" id="ARBA00022842"/>
    </source>
</evidence>
<evidence type="ECO:0000256" key="5">
    <source>
        <dbReference type="ARBA" id="ARBA00022741"/>
    </source>
</evidence>
<proteinExistence type="inferred from homology"/>
<dbReference type="PROSITE" id="PS51709">
    <property type="entry name" value="G_TRME"/>
    <property type="match status" value="1"/>
</dbReference>
<dbReference type="SUPFAM" id="SSF52540">
    <property type="entry name" value="P-loop containing nucleoside triphosphate hydrolases"/>
    <property type="match status" value="1"/>
</dbReference>
<dbReference type="NCBIfam" id="TIGR00231">
    <property type="entry name" value="small_GTP"/>
    <property type="match status" value="1"/>
</dbReference>
<reference evidence="13" key="1">
    <citation type="submission" date="2020-08" db="EMBL/GenBank/DDBJ databases">
        <title>Genome public.</title>
        <authorList>
            <person name="Liu C."/>
            <person name="Sun Q."/>
        </authorList>
    </citation>
    <scope>NUCLEOTIDE SEQUENCE</scope>
    <source>
        <strain evidence="13">NSJ-31</strain>
    </source>
</reference>
<evidence type="ECO:0000256" key="6">
    <source>
        <dbReference type="ARBA" id="ARBA00022801"/>
    </source>
</evidence>
<dbReference type="GO" id="GO:0005525">
    <property type="term" value="F:GTP binding"/>
    <property type="evidence" value="ECO:0007669"/>
    <property type="project" value="UniProtKB-UniRule"/>
</dbReference>
<comment type="caution">
    <text evidence="13">The sequence shown here is derived from an EMBL/GenBank/DDBJ whole genome shotgun (WGS) entry which is preliminary data.</text>
</comment>
<keyword evidence="4 10" id="KW-0479">Metal-binding</keyword>
<evidence type="ECO:0000313" key="13">
    <source>
        <dbReference type="EMBL" id="MBC8546828.1"/>
    </source>
</evidence>
<dbReference type="InterPro" id="IPR018948">
    <property type="entry name" value="GTP-bd_TrmE_N"/>
</dbReference>
<dbReference type="GO" id="GO:0002098">
    <property type="term" value="P:tRNA wobble uridine modification"/>
    <property type="evidence" value="ECO:0007669"/>
    <property type="project" value="TreeGrafter"/>
</dbReference>
<protein>
    <recommendedName>
        <fullName evidence="10">tRNA modification GTPase MnmE</fullName>
        <ecNumber evidence="10">3.6.-.-</ecNumber>
    </recommendedName>
</protein>
<gene>
    <name evidence="10 13" type="primary">mnmE</name>
    <name evidence="10" type="synonym">trmE</name>
    <name evidence="13" type="ORF">H8711_07755</name>
</gene>
<dbReference type="Pfam" id="PF12631">
    <property type="entry name" value="MnmE_helical"/>
    <property type="match status" value="1"/>
</dbReference>
<dbReference type="InterPro" id="IPR006073">
    <property type="entry name" value="GTP-bd"/>
</dbReference>
<dbReference type="FunFam" id="3.30.1360.120:FF:000003">
    <property type="entry name" value="tRNA modification GTPase MnmE"/>
    <property type="match status" value="1"/>
</dbReference>
<dbReference type="NCBIfam" id="TIGR00450">
    <property type="entry name" value="mnmE_trmE_thdF"/>
    <property type="match status" value="1"/>
</dbReference>
<dbReference type="InterPro" id="IPR027368">
    <property type="entry name" value="MnmE_dom2"/>
</dbReference>
<feature type="binding site" evidence="10">
    <location>
        <begin position="250"/>
        <end position="256"/>
    </location>
    <ligand>
        <name>GTP</name>
        <dbReference type="ChEBI" id="CHEBI:37565"/>
    </ligand>
</feature>
<comment type="similarity">
    <text evidence="1 10 11">Belongs to the TRAFAC class TrmE-Era-EngA-EngB-Septin-like GTPase superfamily. TrmE GTPase family.</text>
</comment>
<keyword evidence="14" id="KW-1185">Reference proteome</keyword>
<dbReference type="EC" id="3.6.-.-" evidence="10"/>
<evidence type="ECO:0000256" key="8">
    <source>
        <dbReference type="ARBA" id="ARBA00022958"/>
    </source>
</evidence>
<dbReference type="Gene3D" id="3.40.50.300">
    <property type="entry name" value="P-loop containing nucleotide triphosphate hydrolases"/>
    <property type="match status" value="1"/>
</dbReference>
<feature type="binding site" evidence="10">
    <location>
        <position position="23"/>
    </location>
    <ligand>
        <name>(6S)-5-formyl-5,6,7,8-tetrahydrofolate</name>
        <dbReference type="ChEBI" id="CHEBI:57457"/>
    </ligand>
</feature>
<keyword evidence="6 10" id="KW-0378">Hydrolase</keyword>
<feature type="binding site" evidence="10">
    <location>
        <position position="256"/>
    </location>
    <ligand>
        <name>Mg(2+)</name>
        <dbReference type="ChEBI" id="CHEBI:18420"/>
    </ligand>
</feature>
<comment type="function">
    <text evidence="10">Exhibits a very high intrinsic GTPase hydrolysis rate. Involved in the addition of a carboxymethylaminomethyl (cmnm) group at the wobble position (U34) of certain tRNAs, forming tRNA-cmnm(5)s(2)U34.</text>
</comment>
<dbReference type="EMBL" id="JACRST010000010">
    <property type="protein sequence ID" value="MBC8546828.1"/>
    <property type="molecule type" value="Genomic_DNA"/>
</dbReference>
<dbReference type="GO" id="GO:0030488">
    <property type="term" value="P:tRNA methylation"/>
    <property type="evidence" value="ECO:0007669"/>
    <property type="project" value="TreeGrafter"/>
</dbReference>
<organism evidence="13 14">
    <name type="scientific">Ligaoa zhengdingensis</name>
    <dbReference type="NCBI Taxonomy" id="2763658"/>
    <lineage>
        <taxon>Bacteria</taxon>
        <taxon>Bacillati</taxon>
        <taxon>Bacillota</taxon>
        <taxon>Clostridia</taxon>
        <taxon>Eubacteriales</taxon>
        <taxon>Oscillospiraceae</taxon>
        <taxon>Ligaoa</taxon>
    </lineage>
</organism>
<feature type="binding site" evidence="10">
    <location>
        <position position="231"/>
    </location>
    <ligand>
        <name>K(+)</name>
        <dbReference type="ChEBI" id="CHEBI:29103"/>
    </ligand>
</feature>
<dbReference type="AlphaFoldDB" id="A0A926I4U0"/>
<feature type="binding site" evidence="10">
    <location>
        <position position="255"/>
    </location>
    <ligand>
        <name>K(+)</name>
        <dbReference type="ChEBI" id="CHEBI:29103"/>
    </ligand>
</feature>
<comment type="caution">
    <text evidence="10">Lacks conserved residue(s) required for the propagation of feature annotation.</text>
</comment>
<dbReference type="GO" id="GO:0046872">
    <property type="term" value="F:metal ion binding"/>
    <property type="evidence" value="ECO:0007669"/>
    <property type="project" value="UniProtKB-KW"/>
</dbReference>
<name>A0A926I4U0_9FIRM</name>
<accession>A0A926I4U0</accession>
<dbReference type="InterPro" id="IPR025867">
    <property type="entry name" value="MnmE_helical"/>
</dbReference>
<dbReference type="CDD" id="cd04164">
    <property type="entry name" value="trmE"/>
    <property type="match status" value="1"/>
</dbReference>
<dbReference type="Pfam" id="PF10396">
    <property type="entry name" value="TrmE_N"/>
    <property type="match status" value="1"/>
</dbReference>
<evidence type="ECO:0000256" key="10">
    <source>
        <dbReference type="HAMAP-Rule" id="MF_00379"/>
    </source>
</evidence>
<dbReference type="Proteomes" id="UP000653127">
    <property type="component" value="Unassembled WGS sequence"/>
</dbReference>
<dbReference type="InterPro" id="IPR027266">
    <property type="entry name" value="TrmE/GcvT-like"/>
</dbReference>
<feature type="binding site" evidence="10">
    <location>
        <begin position="231"/>
        <end position="236"/>
    </location>
    <ligand>
        <name>GTP</name>
        <dbReference type="ChEBI" id="CHEBI:37565"/>
    </ligand>
</feature>
<evidence type="ECO:0000256" key="9">
    <source>
        <dbReference type="ARBA" id="ARBA00023134"/>
    </source>
</evidence>
<keyword evidence="2 10" id="KW-0963">Cytoplasm</keyword>
<feature type="binding site" evidence="10">
    <location>
        <position position="125"/>
    </location>
    <ligand>
        <name>(6S)-5-formyl-5,6,7,8-tetrahydrofolate</name>
        <dbReference type="ChEBI" id="CHEBI:57457"/>
    </ligand>
</feature>
<dbReference type="RefSeq" id="WP_249282903.1">
    <property type="nucleotide sequence ID" value="NZ_JACRST010000010.1"/>
</dbReference>
<feature type="binding site" evidence="10">
    <location>
        <position position="235"/>
    </location>
    <ligand>
        <name>Mg(2+)</name>
        <dbReference type="ChEBI" id="CHEBI:18420"/>
    </ligand>
</feature>
<feature type="binding site" evidence="10">
    <location>
        <position position="86"/>
    </location>
    <ligand>
        <name>(6S)-5-formyl-5,6,7,8-tetrahydrofolate</name>
        <dbReference type="ChEBI" id="CHEBI:57457"/>
    </ligand>
</feature>
<evidence type="ECO:0000256" key="4">
    <source>
        <dbReference type="ARBA" id="ARBA00022723"/>
    </source>
</evidence>
<dbReference type="HAMAP" id="MF_00379">
    <property type="entry name" value="GTPase_MnmE"/>
    <property type="match status" value="1"/>
</dbReference>
<evidence type="ECO:0000256" key="3">
    <source>
        <dbReference type="ARBA" id="ARBA00022694"/>
    </source>
</evidence>
<dbReference type="Pfam" id="PF01926">
    <property type="entry name" value="MMR_HSR1"/>
    <property type="match status" value="1"/>
</dbReference>
<comment type="cofactor">
    <cofactor evidence="10">
        <name>K(+)</name>
        <dbReference type="ChEBI" id="CHEBI:29103"/>
    </cofactor>
    <text evidence="10">Binds 1 potassium ion per subunit.</text>
</comment>
<dbReference type="Gene3D" id="3.30.1360.120">
    <property type="entry name" value="Probable tRNA modification gtpase trme, domain 1"/>
    <property type="match status" value="1"/>
</dbReference>
<comment type="subcellular location">
    <subcellularLocation>
        <location evidence="10">Cytoplasm</location>
    </subcellularLocation>
</comment>
<keyword evidence="8 10" id="KW-0630">Potassium</keyword>
<dbReference type="FunFam" id="3.40.50.300:FF:001376">
    <property type="entry name" value="tRNA modification GTPase MnmE"/>
    <property type="match status" value="1"/>
</dbReference>
<dbReference type="InterPro" id="IPR005225">
    <property type="entry name" value="Small_GTP-bd"/>
</dbReference>
<dbReference type="PANTHER" id="PTHR42714:SF2">
    <property type="entry name" value="TRNA MODIFICATION GTPASE GTPBP3, MITOCHONDRIAL"/>
    <property type="match status" value="1"/>
</dbReference>
<feature type="binding site" evidence="10">
    <location>
        <begin position="275"/>
        <end position="278"/>
    </location>
    <ligand>
        <name>GTP</name>
        <dbReference type="ChEBI" id="CHEBI:37565"/>
    </ligand>
</feature>
<keyword evidence="7 10" id="KW-0460">Magnesium</keyword>
<sequence>MKQQSTVAAISTPLGVGGIGIIRISGPDALTVAARVFRPVGARRLEDAPGYTALLGRVFDAAGEIDDAIATVFRAPRSYTGEDVAELSCHGGLYLLRRTLRAVLAAGAQPAGPGEFTKRAFLNGKLGLTQAEAVMDLIAAQGDQAARSALSARDGALFARIRAVNGGLLELAAHLSAWVDYPDDEIPEITGEEIGAALRRARDGLAGLLSTYDLGRVIREGVETAIVGRPNVGKSTLMNLLAGYQRSIVTDIPGTTRDVVEDTVNLDGAILRLADTAGLRDTDDEVESVGVALARRRLETAGLVLAVFDSSDPLTGEDRALIESLRGRPAVAVINKTDLPRRIDLAWVSERIPHTVQVSAKAGQGMRELSAAVNEVLGLHRLDGGAALLANERQRLCAQRAAAAVDEAISTLDDSFTFDAVGVCIDEAIAALLELTGERASEAVVNEVFARFCVGK</sequence>
<feature type="domain" description="TrmE-type G" evidence="12">
    <location>
        <begin position="221"/>
        <end position="378"/>
    </location>
</feature>
<dbReference type="PANTHER" id="PTHR42714">
    <property type="entry name" value="TRNA MODIFICATION GTPASE GTPBP3"/>
    <property type="match status" value="1"/>
</dbReference>
<evidence type="ECO:0000256" key="11">
    <source>
        <dbReference type="RuleBase" id="RU003313"/>
    </source>
</evidence>
<dbReference type="InterPro" id="IPR027417">
    <property type="entry name" value="P-loop_NTPase"/>
</dbReference>
<dbReference type="CDD" id="cd14858">
    <property type="entry name" value="TrmE_N"/>
    <property type="match status" value="1"/>
</dbReference>
<dbReference type="InterPro" id="IPR004520">
    <property type="entry name" value="GTPase_MnmE"/>
</dbReference>
<keyword evidence="3 10" id="KW-0819">tRNA processing</keyword>
<evidence type="ECO:0000256" key="2">
    <source>
        <dbReference type="ARBA" id="ARBA00022490"/>
    </source>
</evidence>
<dbReference type="GO" id="GO:0042802">
    <property type="term" value="F:identical protein binding"/>
    <property type="evidence" value="ECO:0007669"/>
    <property type="project" value="UniProtKB-ARBA"/>
</dbReference>
<dbReference type="InterPro" id="IPR031168">
    <property type="entry name" value="G_TrmE"/>
</dbReference>
<comment type="subunit">
    <text evidence="10">Homodimer. Heterotetramer of two MnmE and two MnmG subunits.</text>
</comment>
<dbReference type="GO" id="GO:0005829">
    <property type="term" value="C:cytosol"/>
    <property type="evidence" value="ECO:0007669"/>
    <property type="project" value="TreeGrafter"/>
</dbReference>
<feature type="binding site" evidence="10">
    <location>
        <position position="250"/>
    </location>
    <ligand>
        <name>K(+)</name>
        <dbReference type="ChEBI" id="CHEBI:29103"/>
    </ligand>
</feature>
<evidence type="ECO:0000259" key="12">
    <source>
        <dbReference type="PROSITE" id="PS51709"/>
    </source>
</evidence>
<keyword evidence="5 10" id="KW-0547">Nucleotide-binding</keyword>
<evidence type="ECO:0000256" key="1">
    <source>
        <dbReference type="ARBA" id="ARBA00011043"/>
    </source>
</evidence>
<keyword evidence="9 10" id="KW-0342">GTP-binding</keyword>
<dbReference type="Gene3D" id="1.20.120.430">
    <property type="entry name" value="tRNA modification GTPase MnmE domain 2"/>
    <property type="match status" value="1"/>
</dbReference>
<dbReference type="GO" id="GO:0003924">
    <property type="term" value="F:GTPase activity"/>
    <property type="evidence" value="ECO:0007669"/>
    <property type="project" value="UniProtKB-UniRule"/>
</dbReference>
<feature type="binding site" evidence="10">
    <location>
        <position position="252"/>
    </location>
    <ligand>
        <name>K(+)</name>
        <dbReference type="ChEBI" id="CHEBI:29103"/>
    </ligand>
</feature>
<feature type="binding site" evidence="10">
    <location>
        <position position="456"/>
    </location>
    <ligand>
        <name>(6S)-5-formyl-5,6,7,8-tetrahydrofolate</name>
        <dbReference type="ChEBI" id="CHEBI:57457"/>
    </ligand>
</feature>